<evidence type="ECO:0000256" key="2">
    <source>
        <dbReference type="SAM" id="SignalP"/>
    </source>
</evidence>
<keyword evidence="5" id="KW-1185">Reference proteome</keyword>
<dbReference type="SUPFAM" id="SSF53850">
    <property type="entry name" value="Periplasmic binding protein-like II"/>
    <property type="match status" value="1"/>
</dbReference>
<evidence type="ECO:0000259" key="3">
    <source>
        <dbReference type="SMART" id="SM00062"/>
    </source>
</evidence>
<dbReference type="PANTHER" id="PTHR35936">
    <property type="entry name" value="MEMBRANE-BOUND LYTIC MUREIN TRANSGLYCOSYLASE F"/>
    <property type="match status" value="1"/>
</dbReference>
<protein>
    <submittedName>
        <fullName evidence="4">Amino acid ABC transporter</fullName>
    </submittedName>
</protein>
<feature type="chain" id="PRO_5015837322" evidence="2">
    <location>
        <begin position="37"/>
        <end position="286"/>
    </location>
</feature>
<accession>A0A2V1JXR4</accession>
<feature type="domain" description="Solute-binding protein family 3/N-terminal" evidence="3">
    <location>
        <begin position="48"/>
        <end position="271"/>
    </location>
</feature>
<gene>
    <name evidence="4" type="ORF">DD235_13410</name>
</gene>
<dbReference type="AlphaFoldDB" id="A0A2V1JXR4"/>
<dbReference type="InterPro" id="IPR001638">
    <property type="entry name" value="Solute-binding_3/MltF_N"/>
</dbReference>
<feature type="signal peptide" evidence="2">
    <location>
        <begin position="1"/>
        <end position="36"/>
    </location>
</feature>
<dbReference type="CDD" id="cd13693">
    <property type="entry name" value="PBP2_polar_AA"/>
    <property type="match status" value="1"/>
</dbReference>
<keyword evidence="1 2" id="KW-0732">Signal</keyword>
<organism evidence="4 5">
    <name type="scientific">Corticimicrobacter populi</name>
    <dbReference type="NCBI Taxonomy" id="2175229"/>
    <lineage>
        <taxon>Bacteria</taxon>
        <taxon>Pseudomonadati</taxon>
        <taxon>Pseudomonadota</taxon>
        <taxon>Betaproteobacteria</taxon>
        <taxon>Burkholderiales</taxon>
        <taxon>Alcaligenaceae</taxon>
        <taxon>Corticimicrobacter</taxon>
    </lineage>
</organism>
<dbReference type="PANTHER" id="PTHR35936:SF37">
    <property type="entry name" value="AMINO ACID ABC TRANSPORTER SUBSTRATE-BINDING PROTEIN"/>
    <property type="match status" value="1"/>
</dbReference>
<comment type="caution">
    <text evidence="4">The sequence shown here is derived from an EMBL/GenBank/DDBJ whole genome shotgun (WGS) entry which is preliminary data.</text>
</comment>
<dbReference type="RefSeq" id="WP_109062614.1">
    <property type="nucleotide sequence ID" value="NZ_QETA01000006.1"/>
</dbReference>
<dbReference type="EMBL" id="QETA01000006">
    <property type="protein sequence ID" value="PWF21798.1"/>
    <property type="molecule type" value="Genomic_DNA"/>
</dbReference>
<evidence type="ECO:0000256" key="1">
    <source>
        <dbReference type="ARBA" id="ARBA00022729"/>
    </source>
</evidence>
<evidence type="ECO:0000313" key="5">
    <source>
        <dbReference type="Proteomes" id="UP000245212"/>
    </source>
</evidence>
<name>A0A2V1JXR4_9BURK</name>
<sequence length="286" mass="31642">MTTRLPFSERHPSRARHLLSILGASLLCLFARTALADATLEQIHSRGKLVAGVVLSGPPFGTIDPATQQHIGYNVELSRAIADALGVTLETVQVQPSNRVQFLQQNKVDILIANMQWTQERADILSFVPTPFEEVGGALVTRRNSGITQWEDVRAQPVCLSQGSNFAKPLTETYGAQLKAFRSQAESLLALRGGNCVAAVHVSPTLRNLVATNPDWQDYATPLDTDLIPSPSVIWLRKGETDTQAAIDRIVQDWHRTGWLIDTGKRNGMTPTARLYELHEQFKRDN</sequence>
<evidence type="ECO:0000313" key="4">
    <source>
        <dbReference type="EMBL" id="PWF21798.1"/>
    </source>
</evidence>
<dbReference type="Pfam" id="PF00497">
    <property type="entry name" value="SBP_bac_3"/>
    <property type="match status" value="1"/>
</dbReference>
<reference evidence="5" key="1">
    <citation type="submission" date="2018-05" db="EMBL/GenBank/DDBJ databases">
        <authorList>
            <person name="Li Y."/>
        </authorList>
    </citation>
    <scope>NUCLEOTIDE SEQUENCE [LARGE SCALE GENOMIC DNA]</scope>
    <source>
        <strain evidence="5">3d-2-2</strain>
    </source>
</reference>
<dbReference type="Gene3D" id="3.40.190.10">
    <property type="entry name" value="Periplasmic binding protein-like II"/>
    <property type="match status" value="2"/>
</dbReference>
<dbReference type="SMART" id="SM00062">
    <property type="entry name" value="PBPb"/>
    <property type="match status" value="1"/>
</dbReference>
<proteinExistence type="predicted"/>
<dbReference type="Proteomes" id="UP000245212">
    <property type="component" value="Unassembled WGS sequence"/>
</dbReference>